<comment type="caution">
    <text evidence="2">The sequence shown here is derived from an EMBL/GenBank/DDBJ whole genome shotgun (WGS) entry which is preliminary data.</text>
</comment>
<evidence type="ECO:0000313" key="2">
    <source>
        <dbReference type="EMBL" id="KAG0650161.1"/>
    </source>
</evidence>
<reference evidence="2" key="1">
    <citation type="submission" date="2019-07" db="EMBL/GenBank/DDBJ databases">
        <title>Hyphodiscus hymeniophilus genome sequencing and assembly.</title>
        <authorList>
            <person name="Kramer G."/>
            <person name="Nodwell J."/>
        </authorList>
    </citation>
    <scope>NUCLEOTIDE SEQUENCE</scope>
    <source>
        <strain evidence="2">ATCC 34498</strain>
    </source>
</reference>
<sequence>MAPLPSVTTASLVIGFISFGLTLAIWAHAFWDAFQTIGAAQRQVRDTFSPLRQGLYEEREYLKRKRRRENSNSKASSLYVEGGPTRIMNDAVKDLIKEFKDYEAPFLITRHEGREKELEWSFDATQRYYRCGLWDRVRWLRSKGRVMDIAVRLQYLQTRRIAVEVTEQHFMVADMMGLVRDTGDRLTAIERRLQMSRIG</sequence>
<keyword evidence="1" id="KW-0812">Transmembrane</keyword>
<feature type="transmembrane region" description="Helical" evidence="1">
    <location>
        <begin position="12"/>
        <end position="31"/>
    </location>
</feature>
<proteinExistence type="predicted"/>
<keyword evidence="1" id="KW-1133">Transmembrane helix</keyword>
<protein>
    <submittedName>
        <fullName evidence="2">Uncharacterized protein</fullName>
    </submittedName>
</protein>
<organism evidence="2 3">
    <name type="scientific">Hyphodiscus hymeniophilus</name>
    <dbReference type="NCBI Taxonomy" id="353542"/>
    <lineage>
        <taxon>Eukaryota</taxon>
        <taxon>Fungi</taxon>
        <taxon>Dikarya</taxon>
        <taxon>Ascomycota</taxon>
        <taxon>Pezizomycotina</taxon>
        <taxon>Leotiomycetes</taxon>
        <taxon>Helotiales</taxon>
        <taxon>Hyphodiscaceae</taxon>
        <taxon>Hyphodiscus</taxon>
    </lineage>
</organism>
<gene>
    <name evidence="2" type="ORF">D0Z07_3145</name>
</gene>
<keyword evidence="1" id="KW-0472">Membrane</keyword>
<dbReference type="OrthoDB" id="4148767at2759"/>
<dbReference type="Proteomes" id="UP000785200">
    <property type="component" value="Unassembled WGS sequence"/>
</dbReference>
<evidence type="ECO:0000256" key="1">
    <source>
        <dbReference type="SAM" id="Phobius"/>
    </source>
</evidence>
<evidence type="ECO:0000313" key="3">
    <source>
        <dbReference type="Proteomes" id="UP000785200"/>
    </source>
</evidence>
<keyword evidence="3" id="KW-1185">Reference proteome</keyword>
<dbReference type="AlphaFoldDB" id="A0A9P7AYG4"/>
<name>A0A9P7AYG4_9HELO</name>
<accession>A0A9P7AYG4</accession>
<dbReference type="EMBL" id="VNKQ01000006">
    <property type="protein sequence ID" value="KAG0650161.1"/>
    <property type="molecule type" value="Genomic_DNA"/>
</dbReference>